<sequence>MLDFLWPWAFTLLLLPLLVRLLPPASESLGAAIRAPFSARWQRLQGEGRVSASVSTLRVVGLFLAWVCIVTAIARPQWVGEPIELPNTGRDLMLSLDLSGSMQIRDMQVGNRTISRVEAVKAIASDFTERRVGDRVGLILFGSKAYVQAPLTFDTTTVTQFIREAQLGFAGEDTAIGDALGLAIKRLRDRPAASRVLILLTDGQDTASSVEPIEAAALAAQQNVKVYTIGISRNLGTTSARGGEVDEALLRAIAEATGGEYFRARDPKELQAIYGIIDQLEPVEQDASTFRPRRSLSYWAMLAGLLLGSLVLLTGGVLTGLTPRNVGATS</sequence>
<gene>
    <name evidence="3" type="ORF">E0F26_10445</name>
</gene>
<dbReference type="InterPro" id="IPR036465">
    <property type="entry name" value="vWFA_dom_sf"/>
</dbReference>
<dbReference type="PANTHER" id="PTHR22550">
    <property type="entry name" value="SPORE GERMINATION PROTEIN"/>
    <property type="match status" value="1"/>
</dbReference>
<dbReference type="InterPro" id="IPR002035">
    <property type="entry name" value="VWF_A"/>
</dbReference>
<evidence type="ECO:0000313" key="3">
    <source>
        <dbReference type="EMBL" id="UZP75131.1"/>
    </source>
</evidence>
<feature type="transmembrane region" description="Helical" evidence="1">
    <location>
        <begin position="298"/>
        <end position="321"/>
    </location>
</feature>
<feature type="domain" description="VWFA" evidence="2">
    <location>
        <begin position="91"/>
        <end position="280"/>
    </location>
</feature>
<keyword evidence="4" id="KW-1185">Reference proteome</keyword>
<keyword evidence="1" id="KW-1133">Transmembrane helix</keyword>
<dbReference type="PROSITE" id="PS50234">
    <property type="entry name" value="VWFA"/>
    <property type="match status" value="1"/>
</dbReference>
<dbReference type="SMART" id="SM00327">
    <property type="entry name" value="VWA"/>
    <property type="match status" value="1"/>
</dbReference>
<proteinExistence type="predicted"/>
<dbReference type="EMBL" id="CP036501">
    <property type="protein sequence ID" value="UZP75131.1"/>
    <property type="molecule type" value="Genomic_DNA"/>
</dbReference>
<dbReference type="Gene3D" id="3.40.50.410">
    <property type="entry name" value="von Willebrand factor, type A domain"/>
    <property type="match status" value="1"/>
</dbReference>
<reference evidence="3 4" key="1">
    <citation type="submission" date="2019-02" db="EMBL/GenBank/DDBJ databases">
        <title>Halieaceae_genomes.</title>
        <authorList>
            <person name="Li S.-H."/>
        </authorList>
    </citation>
    <scope>NUCLEOTIDE SEQUENCE [LARGE SCALE GENOMIC DNA]</scope>
    <source>
        <strain evidence="3 4">JH123</strain>
    </source>
</reference>
<dbReference type="PANTHER" id="PTHR22550:SF18">
    <property type="entry name" value="VWFA DOMAIN-CONTAINING PROTEIN"/>
    <property type="match status" value="1"/>
</dbReference>
<dbReference type="Pfam" id="PF00092">
    <property type="entry name" value="VWA"/>
    <property type="match status" value="1"/>
</dbReference>
<dbReference type="RefSeq" id="WP_279241605.1">
    <property type="nucleotide sequence ID" value="NZ_CP036501.1"/>
</dbReference>
<evidence type="ECO:0000313" key="4">
    <source>
        <dbReference type="Proteomes" id="UP001317963"/>
    </source>
</evidence>
<keyword evidence="1" id="KW-0472">Membrane</keyword>
<protein>
    <submittedName>
        <fullName evidence="3">VWA domain-containing protein</fullName>
    </submittedName>
</protein>
<dbReference type="Proteomes" id="UP001317963">
    <property type="component" value="Chromosome"/>
</dbReference>
<keyword evidence="1" id="KW-0812">Transmembrane</keyword>
<evidence type="ECO:0000256" key="1">
    <source>
        <dbReference type="SAM" id="Phobius"/>
    </source>
</evidence>
<accession>A0ABY6Q8Y7</accession>
<name>A0ABY6Q8Y7_9GAMM</name>
<dbReference type="SUPFAM" id="SSF53300">
    <property type="entry name" value="vWA-like"/>
    <property type="match status" value="1"/>
</dbReference>
<dbReference type="InterPro" id="IPR050768">
    <property type="entry name" value="UPF0353/GerABKA_families"/>
</dbReference>
<evidence type="ECO:0000259" key="2">
    <source>
        <dbReference type="PROSITE" id="PS50234"/>
    </source>
</evidence>
<organism evidence="3 4">
    <name type="scientific">Candidatus Paraluminiphilus aquimaris</name>
    <dbReference type="NCBI Taxonomy" id="2518994"/>
    <lineage>
        <taxon>Bacteria</taxon>
        <taxon>Pseudomonadati</taxon>
        <taxon>Pseudomonadota</taxon>
        <taxon>Gammaproteobacteria</taxon>
        <taxon>Cellvibrionales</taxon>
        <taxon>Halieaceae</taxon>
        <taxon>Candidatus Paraluminiphilus</taxon>
    </lineage>
</organism>